<reference evidence="2" key="1">
    <citation type="submission" date="2017-11" db="EMBL/GenBank/DDBJ databases">
        <title>Complete Genome of Klebsiella pneumoniae Myophage May.</title>
        <authorList>
            <person name="Nguyen K."/>
            <person name="Bonasera R."/>
            <person name="Gill J.J."/>
            <person name="Liu M."/>
        </authorList>
    </citation>
    <scope>NUCLEOTIDE SEQUENCE [LARGE SCALE GENOMIC DNA]</scope>
</reference>
<accession>A0A2H5BNV0</accession>
<reference evidence="1 2" key="2">
    <citation type="journal article" date="2019" name="Microbiol. Resour. Announc.">
        <title>Complete Genome Sequence of Klebsiella pneumoniae Myophage May.</title>
        <authorList>
            <person name="Nguyen K.T."/>
            <person name="Bonasera R."/>
            <person name="Benson G."/>
            <person name="Hernandez-Morales A.C."/>
            <person name="Gill J.J."/>
            <person name="Liu M."/>
        </authorList>
    </citation>
    <scope>NUCLEOTIDE SEQUENCE [LARGE SCALE GENOMIC DNA]</scope>
</reference>
<evidence type="ECO:0000313" key="1">
    <source>
        <dbReference type="EMBL" id="AUG87985.1"/>
    </source>
</evidence>
<name>A0A2H5BNV0_9CAUD</name>
<keyword evidence="2" id="KW-1185">Reference proteome</keyword>
<dbReference type="Proteomes" id="UP000241345">
    <property type="component" value="Segment"/>
</dbReference>
<protein>
    <submittedName>
        <fullName evidence="1">Uncharacterized protein</fullName>
    </submittedName>
</protein>
<dbReference type="EMBL" id="MG428991">
    <property type="protein sequence ID" value="AUG87985.1"/>
    <property type="molecule type" value="Genomic_DNA"/>
</dbReference>
<evidence type="ECO:0000313" key="2">
    <source>
        <dbReference type="Proteomes" id="UP000241345"/>
    </source>
</evidence>
<sequence>MANKFIFLDVRGKRFFKTDLDEKTEGFQGRLSYLLSTGDIDVQRHVADVRDLLDCGWVEIPNPQVLTVNLYYMKDSGKYYSTGELHLPRSEVDADPAKSWYNAVETVRNMVDSGNLPGLVSGARYDVFMSCEEHPCYVPTLVKVK</sequence>
<gene>
    <name evidence="1" type="ORF">CPT_May_071</name>
</gene>
<proteinExistence type="predicted"/>
<organism evidence="1 2">
    <name type="scientific">Klebsiella phage May</name>
    <dbReference type="NCBI Taxonomy" id="2054272"/>
    <lineage>
        <taxon>Viruses</taxon>
        <taxon>Duplodnaviria</taxon>
        <taxon>Heunggongvirae</taxon>
        <taxon>Uroviricota</taxon>
        <taxon>Caudoviricetes</taxon>
        <taxon>Pantevenvirales</taxon>
        <taxon>Ackermannviridae</taxon>
        <taxon>Taipeivirus</taxon>
        <taxon>Taipeivirus may</taxon>
    </lineage>
</organism>